<dbReference type="SMART" id="SM00473">
    <property type="entry name" value="PAN_AP"/>
    <property type="match status" value="2"/>
</dbReference>
<dbReference type="PROSITE" id="PS50948">
    <property type="entry name" value="PAN"/>
    <property type="match status" value="2"/>
</dbReference>
<protein>
    <submittedName>
        <fullName evidence="3">Apple domain-containing protein</fullName>
    </submittedName>
</protein>
<dbReference type="Pfam" id="PF00024">
    <property type="entry name" value="PAN_1"/>
    <property type="match status" value="1"/>
</dbReference>
<proteinExistence type="predicted"/>
<feature type="domain" description="Apple" evidence="1">
    <location>
        <begin position="245"/>
        <end position="329"/>
    </location>
</feature>
<reference evidence="3" key="1">
    <citation type="submission" date="2022-11" db="UniProtKB">
        <authorList>
            <consortium name="WormBaseParasite"/>
        </authorList>
    </citation>
    <scope>IDENTIFICATION</scope>
</reference>
<dbReference type="AlphaFoldDB" id="A0A914XJE9"/>
<evidence type="ECO:0000259" key="1">
    <source>
        <dbReference type="PROSITE" id="PS50948"/>
    </source>
</evidence>
<keyword evidence="2" id="KW-1185">Reference proteome</keyword>
<dbReference type="WBParaSite" id="PSAMB.scaffold866size39945.g9259.t1">
    <property type="protein sequence ID" value="PSAMB.scaffold866size39945.g9259.t1"/>
    <property type="gene ID" value="PSAMB.scaffold866size39945.g9259"/>
</dbReference>
<dbReference type="SUPFAM" id="SSF57414">
    <property type="entry name" value="Hairpin loop containing domain-like"/>
    <property type="match status" value="1"/>
</dbReference>
<accession>A0A914XJE9</accession>
<sequence>MIYDGEPEKCYFYEAVAGYNDPSMKTVQYAMDMCQRWGKEFSFSCTLTTPKDKAKIQELLDNEVYRDNYRHWVGCAQTEASSEPAGGWVWQTPFPLGSTIPATSIPWLPKNGSVPQQPDNNGGNANQCVYNGGVGIQDENVDDFIPNIGNVMCECVDLPRNSSCSVQRVDPALMYYNPYRYEVYPNAQNCALKCAQETSFVCKAFVWKGPKSDCYLYGEIDNPVIKQSDSEWILIDLDCFTSISCQWPDNPKKINPATIDSRMIKSKAKNRDHCLALCLLGKRQPPCRAYAFSADPAHMQKNCYLFPALKPEKITAAAIGDFTLSQNSCH</sequence>
<name>A0A914XJE9_9BILA</name>
<evidence type="ECO:0000313" key="2">
    <source>
        <dbReference type="Proteomes" id="UP000887566"/>
    </source>
</evidence>
<dbReference type="Gene3D" id="3.50.4.10">
    <property type="entry name" value="Hepatocyte Growth Factor"/>
    <property type="match status" value="1"/>
</dbReference>
<feature type="domain" description="Apple" evidence="1">
    <location>
        <begin position="164"/>
        <end position="239"/>
    </location>
</feature>
<evidence type="ECO:0000313" key="3">
    <source>
        <dbReference type="WBParaSite" id="PSAMB.scaffold866size39945.g9259.t1"/>
    </source>
</evidence>
<dbReference type="Proteomes" id="UP000887566">
    <property type="component" value="Unplaced"/>
</dbReference>
<organism evidence="2 3">
    <name type="scientific">Plectus sambesii</name>
    <dbReference type="NCBI Taxonomy" id="2011161"/>
    <lineage>
        <taxon>Eukaryota</taxon>
        <taxon>Metazoa</taxon>
        <taxon>Ecdysozoa</taxon>
        <taxon>Nematoda</taxon>
        <taxon>Chromadorea</taxon>
        <taxon>Plectida</taxon>
        <taxon>Plectina</taxon>
        <taxon>Plectoidea</taxon>
        <taxon>Plectidae</taxon>
        <taxon>Plectus</taxon>
    </lineage>
</organism>
<dbReference type="InterPro" id="IPR003609">
    <property type="entry name" value="Pan_app"/>
</dbReference>